<dbReference type="SMART" id="SM00343">
    <property type="entry name" value="ZnF_C2HC"/>
    <property type="match status" value="1"/>
</dbReference>
<gene>
    <name evidence="6" type="ORF">Tci_026567</name>
</gene>
<dbReference type="GO" id="GO:0008270">
    <property type="term" value="F:zinc ion binding"/>
    <property type="evidence" value="ECO:0007669"/>
    <property type="project" value="UniProtKB-KW"/>
</dbReference>
<accession>A0A6L2L044</accession>
<dbReference type="CDD" id="cd00303">
    <property type="entry name" value="retropepsin_like"/>
    <property type="match status" value="1"/>
</dbReference>
<dbReference type="EMBL" id="BKCJ010003356">
    <property type="protein sequence ID" value="GEU54589.1"/>
    <property type="molecule type" value="Genomic_DNA"/>
</dbReference>
<dbReference type="InterPro" id="IPR036875">
    <property type="entry name" value="Znf_CCHC_sf"/>
</dbReference>
<dbReference type="GO" id="GO:0003677">
    <property type="term" value="F:DNA binding"/>
    <property type="evidence" value="ECO:0007669"/>
    <property type="project" value="UniProtKB-KW"/>
</dbReference>
<evidence type="ECO:0000256" key="3">
    <source>
        <dbReference type="PROSITE-ProRule" id="PRU00047"/>
    </source>
</evidence>
<feature type="compositionally biased region" description="Gly residues" evidence="4">
    <location>
        <begin position="179"/>
        <end position="199"/>
    </location>
</feature>
<dbReference type="InterPro" id="IPR001878">
    <property type="entry name" value="Znf_CCHC"/>
</dbReference>
<dbReference type="GO" id="GO:0006508">
    <property type="term" value="P:proteolysis"/>
    <property type="evidence" value="ECO:0007669"/>
    <property type="project" value="UniProtKB-KW"/>
</dbReference>
<keyword evidence="3" id="KW-0479">Metal-binding</keyword>
<evidence type="ECO:0000313" key="6">
    <source>
        <dbReference type="EMBL" id="GEU54589.1"/>
    </source>
</evidence>
<dbReference type="GO" id="GO:0008233">
    <property type="term" value="F:peptidase activity"/>
    <property type="evidence" value="ECO:0007669"/>
    <property type="project" value="UniProtKB-KW"/>
</dbReference>
<evidence type="ECO:0000259" key="5">
    <source>
        <dbReference type="PROSITE" id="PS50158"/>
    </source>
</evidence>
<keyword evidence="1" id="KW-0378">Hydrolase</keyword>
<evidence type="ECO:0000256" key="1">
    <source>
        <dbReference type="ARBA" id="ARBA00022670"/>
    </source>
</evidence>
<dbReference type="InterPro" id="IPR032567">
    <property type="entry name" value="RTL1-rel"/>
</dbReference>
<keyword evidence="3" id="KW-0862">Zinc</keyword>
<dbReference type="Pfam" id="PF00098">
    <property type="entry name" value="zf-CCHC"/>
    <property type="match status" value="1"/>
</dbReference>
<dbReference type="Gene3D" id="4.10.60.10">
    <property type="entry name" value="Zinc finger, CCHC-type"/>
    <property type="match status" value="1"/>
</dbReference>
<feature type="region of interest" description="Disordered" evidence="4">
    <location>
        <begin position="166"/>
        <end position="218"/>
    </location>
</feature>
<dbReference type="PANTHER" id="PTHR15503:SF45">
    <property type="entry name" value="RNA-DIRECTED DNA POLYMERASE HOMOLOG"/>
    <property type="match status" value="1"/>
</dbReference>
<reference evidence="6" key="1">
    <citation type="journal article" date="2019" name="Sci. Rep.">
        <title>Draft genome of Tanacetum cinerariifolium, the natural source of mosquito coil.</title>
        <authorList>
            <person name="Yamashiro T."/>
            <person name="Shiraishi A."/>
            <person name="Satake H."/>
            <person name="Nakayama K."/>
        </authorList>
    </citation>
    <scope>NUCLEOTIDE SEQUENCE</scope>
</reference>
<keyword evidence="2" id="KW-0238">DNA-binding</keyword>
<keyword evidence="1" id="KW-0645">Protease</keyword>
<sequence length="601" mass="66698">MYLSTTFESSAGDSSFESSVGPSRKRCRSSAATVISSIHSMRALVPSRDDLLPPRKRFRDSILLEDSVEKDIDTDVLEDIEADTTDVEVALDRDVEAGIDACIDMDVGIYIPDGMLMPDAVEHLEQNMTITRHSMSREAIEEQVNRCVEEALAAYEEARAANALEAENQSQNGSDDDNGNGGNGNGGNRNGKNGNGVNGNGKNENPNENGRGNRPVPRECTYQDFMKCQPLNFKGTKGVVGLIRWVEKMETVFHIIPKEEDQIERYVRGLPENIQGNVMSAKPTRLEDAIRLANSLIDQKLKGYAVKNAENKRRHLTQDCKVINSTTSTQKGQVVNQRVVTCFKCRRQGHFMSDCPKLKDQNYGNKARNKNGVREARGKAYVLGGGDANPIQITLLDIILDTLDVSYAIELADGEVFKTNTMLRGCTLGLLGHPFNIDLMPVELGSFDVIIGMVWLANHHAVIICDEKIVRISYGDDVLIVQVMKKETKGKSEEKRLNDVLTVRDFPEIFPEDLHGLPPTREVEFQIDLVLGKLCSARILALPEGSENFVVYCDASPKGLGSVLMQKENVIAYVSRQLKIHEKNYTTHDLELGAVVFAHKM</sequence>
<protein>
    <recommendedName>
        <fullName evidence="5">CCHC-type domain-containing protein</fullName>
    </recommendedName>
</protein>
<feature type="region of interest" description="Disordered" evidence="4">
    <location>
        <begin position="1"/>
        <end position="24"/>
    </location>
</feature>
<dbReference type="Pfam" id="PF17919">
    <property type="entry name" value="RT_RNaseH_2"/>
    <property type="match status" value="1"/>
</dbReference>
<dbReference type="SUPFAM" id="SSF56672">
    <property type="entry name" value="DNA/RNA polymerases"/>
    <property type="match status" value="1"/>
</dbReference>
<comment type="caution">
    <text evidence="6">The sequence shown here is derived from an EMBL/GenBank/DDBJ whole genome shotgun (WGS) entry which is preliminary data.</text>
</comment>
<dbReference type="PANTHER" id="PTHR15503">
    <property type="entry name" value="LDOC1 RELATED"/>
    <property type="match status" value="1"/>
</dbReference>
<feature type="compositionally biased region" description="Low complexity" evidence="4">
    <location>
        <begin position="7"/>
        <end position="19"/>
    </location>
</feature>
<keyword evidence="3" id="KW-0863">Zinc-finger</keyword>
<feature type="domain" description="CCHC-type" evidence="5">
    <location>
        <begin position="342"/>
        <end position="357"/>
    </location>
</feature>
<dbReference type="SUPFAM" id="SSF57756">
    <property type="entry name" value="Retrovirus zinc finger-like domains"/>
    <property type="match status" value="1"/>
</dbReference>
<dbReference type="InterPro" id="IPR041577">
    <property type="entry name" value="RT_RNaseH_2"/>
</dbReference>
<dbReference type="PROSITE" id="PS50158">
    <property type="entry name" value="ZF_CCHC"/>
    <property type="match status" value="1"/>
</dbReference>
<proteinExistence type="predicted"/>
<feature type="compositionally biased region" description="Low complexity" evidence="4">
    <location>
        <begin position="200"/>
        <end position="215"/>
    </location>
</feature>
<organism evidence="6">
    <name type="scientific">Tanacetum cinerariifolium</name>
    <name type="common">Dalmatian daisy</name>
    <name type="synonym">Chrysanthemum cinerariifolium</name>
    <dbReference type="NCBI Taxonomy" id="118510"/>
    <lineage>
        <taxon>Eukaryota</taxon>
        <taxon>Viridiplantae</taxon>
        <taxon>Streptophyta</taxon>
        <taxon>Embryophyta</taxon>
        <taxon>Tracheophyta</taxon>
        <taxon>Spermatophyta</taxon>
        <taxon>Magnoliopsida</taxon>
        <taxon>eudicotyledons</taxon>
        <taxon>Gunneridae</taxon>
        <taxon>Pentapetalae</taxon>
        <taxon>asterids</taxon>
        <taxon>campanulids</taxon>
        <taxon>Asterales</taxon>
        <taxon>Asteraceae</taxon>
        <taxon>Asteroideae</taxon>
        <taxon>Anthemideae</taxon>
        <taxon>Anthemidinae</taxon>
        <taxon>Tanacetum</taxon>
    </lineage>
</organism>
<evidence type="ECO:0000256" key="4">
    <source>
        <dbReference type="SAM" id="MobiDB-lite"/>
    </source>
</evidence>
<dbReference type="Pfam" id="PF08284">
    <property type="entry name" value="RVP_2"/>
    <property type="match status" value="1"/>
</dbReference>
<dbReference type="InterPro" id="IPR043502">
    <property type="entry name" value="DNA/RNA_pol_sf"/>
</dbReference>
<dbReference type="Gene3D" id="2.40.70.10">
    <property type="entry name" value="Acid Proteases"/>
    <property type="match status" value="1"/>
</dbReference>
<name>A0A6L2L044_TANCI</name>
<dbReference type="AlphaFoldDB" id="A0A6L2L044"/>
<evidence type="ECO:0000256" key="2">
    <source>
        <dbReference type="ARBA" id="ARBA00023125"/>
    </source>
</evidence>
<dbReference type="InterPro" id="IPR021109">
    <property type="entry name" value="Peptidase_aspartic_dom_sf"/>
</dbReference>